<dbReference type="EMBL" id="BMMK01000021">
    <property type="protein sequence ID" value="GGM66970.1"/>
    <property type="molecule type" value="Genomic_DNA"/>
</dbReference>
<evidence type="ECO:0000313" key="2">
    <source>
        <dbReference type="EMBL" id="GGM66970.1"/>
    </source>
</evidence>
<accession>A0A8J3FXC2</accession>
<organism evidence="2 3">
    <name type="scientific">Longimycelium tulufanense</name>
    <dbReference type="NCBI Taxonomy" id="907463"/>
    <lineage>
        <taxon>Bacteria</taxon>
        <taxon>Bacillati</taxon>
        <taxon>Actinomycetota</taxon>
        <taxon>Actinomycetes</taxon>
        <taxon>Pseudonocardiales</taxon>
        <taxon>Pseudonocardiaceae</taxon>
        <taxon>Longimycelium</taxon>
    </lineage>
</organism>
<name>A0A8J3FXC2_9PSEU</name>
<comment type="caution">
    <text evidence="2">The sequence shown here is derived from an EMBL/GenBank/DDBJ whole genome shotgun (WGS) entry which is preliminary data.</text>
</comment>
<gene>
    <name evidence="2" type="ORF">GCM10012275_41810</name>
</gene>
<proteinExistence type="predicted"/>
<reference evidence="2" key="1">
    <citation type="journal article" date="2014" name="Int. J. Syst. Evol. Microbiol.">
        <title>Complete genome sequence of Corynebacterium casei LMG S-19264T (=DSM 44701T), isolated from a smear-ripened cheese.</title>
        <authorList>
            <consortium name="US DOE Joint Genome Institute (JGI-PGF)"/>
            <person name="Walter F."/>
            <person name="Albersmeier A."/>
            <person name="Kalinowski J."/>
            <person name="Ruckert C."/>
        </authorList>
    </citation>
    <scope>NUCLEOTIDE SEQUENCE</scope>
    <source>
        <strain evidence="2">CGMCC 4.5737</strain>
    </source>
</reference>
<keyword evidence="1" id="KW-0812">Transmembrane</keyword>
<keyword evidence="1" id="KW-0472">Membrane</keyword>
<feature type="transmembrane region" description="Helical" evidence="1">
    <location>
        <begin position="44"/>
        <end position="65"/>
    </location>
</feature>
<evidence type="ECO:0000313" key="3">
    <source>
        <dbReference type="Proteomes" id="UP000637578"/>
    </source>
</evidence>
<feature type="transmembrane region" description="Helical" evidence="1">
    <location>
        <begin position="20"/>
        <end position="38"/>
    </location>
</feature>
<keyword evidence="3" id="KW-1185">Reference proteome</keyword>
<reference evidence="2" key="2">
    <citation type="submission" date="2020-09" db="EMBL/GenBank/DDBJ databases">
        <authorList>
            <person name="Sun Q."/>
            <person name="Zhou Y."/>
        </authorList>
    </citation>
    <scope>NUCLEOTIDE SEQUENCE</scope>
    <source>
        <strain evidence="2">CGMCC 4.5737</strain>
    </source>
</reference>
<sequence length="76" mass="9264">MRPVQDTRRPPSRAERYDGVTRWVWPPVWLVLAWTTFSMIDGEWWQQVLVYTLLVTPVLVLDQIIRRQLRQRDESR</sequence>
<protein>
    <submittedName>
        <fullName evidence="2">Uncharacterized protein</fullName>
    </submittedName>
</protein>
<keyword evidence="1" id="KW-1133">Transmembrane helix</keyword>
<evidence type="ECO:0000256" key="1">
    <source>
        <dbReference type="SAM" id="Phobius"/>
    </source>
</evidence>
<dbReference type="Proteomes" id="UP000637578">
    <property type="component" value="Unassembled WGS sequence"/>
</dbReference>
<dbReference type="AlphaFoldDB" id="A0A8J3FXC2"/>